<dbReference type="Pfam" id="PF00078">
    <property type="entry name" value="RVT_1"/>
    <property type="match status" value="1"/>
</dbReference>
<dbReference type="Gene3D" id="3.30.420.10">
    <property type="entry name" value="Ribonuclease H-like superfamily/Ribonuclease H"/>
    <property type="match status" value="1"/>
</dbReference>
<gene>
    <name evidence="4" type="ORF">SO802_015636</name>
</gene>
<evidence type="ECO:0000313" key="5">
    <source>
        <dbReference type="Proteomes" id="UP001459277"/>
    </source>
</evidence>
<dbReference type="GO" id="GO:0003676">
    <property type="term" value="F:nucleic acid binding"/>
    <property type="evidence" value="ECO:0007669"/>
    <property type="project" value="InterPro"/>
</dbReference>
<dbReference type="Pfam" id="PF13456">
    <property type="entry name" value="RVT_3"/>
    <property type="match status" value="1"/>
</dbReference>
<dbReference type="EMBL" id="JAZDWU010000005">
    <property type="protein sequence ID" value="KAL0001855.1"/>
    <property type="molecule type" value="Genomic_DNA"/>
</dbReference>
<comment type="caution">
    <text evidence="4">The sequence shown here is derived from an EMBL/GenBank/DDBJ whole genome shotgun (WGS) entry which is preliminary data.</text>
</comment>
<dbReference type="InterPro" id="IPR012337">
    <property type="entry name" value="RNaseH-like_sf"/>
</dbReference>
<dbReference type="Proteomes" id="UP001459277">
    <property type="component" value="Unassembled WGS sequence"/>
</dbReference>
<dbReference type="InterPro" id="IPR044730">
    <property type="entry name" value="RNase_H-like_dom_plant"/>
</dbReference>
<name>A0AAW2CYC7_9ROSI</name>
<proteinExistence type="predicted"/>
<reference evidence="4 5" key="1">
    <citation type="submission" date="2024-01" db="EMBL/GenBank/DDBJ databases">
        <title>A telomere-to-telomere, gap-free genome of sweet tea (Lithocarpus litseifolius).</title>
        <authorList>
            <person name="Zhou J."/>
        </authorList>
    </citation>
    <scope>NUCLEOTIDE SEQUENCE [LARGE SCALE GENOMIC DNA]</scope>
    <source>
        <strain evidence="4">Zhou-2022a</strain>
        <tissue evidence="4">Leaf</tissue>
    </source>
</reference>
<keyword evidence="5" id="KW-1185">Reference proteome</keyword>
<accession>A0AAW2CYC7</accession>
<sequence length="808" mass="92640">MEGFRECLSDCGLVDLGFVGQRYTWCNGRIGVHLTLIRLDKYVANEREEGCRKVIKEAWDPLNLNPKVQVQDRLKCCQTNLQTWNSRVFGNVNKILKLKQNRLQQLEALDLLHELAKEIQALKKEINEVMLQEEIMWNQRSRALWVKCGDRNTKFFHETASNRRRKNRIEGLCDNEGRWREDQGEVEGIILDYFKEIYSTNYPANFRISLGAIDRRVSDDMNDVLLKEFREEEVWSALKQMHPTKYPSPDGMSPIFFQKYWDVVGPQVLVNRLKKVLPTVISDAQSAFVPGRQITDNVLVAFEIMHYINQRRKGKRGLMAIKLDMSKVYDRVEWAYLEVIMRRLGFQERWICLMMMCVNMVSYSVLMNGEPKGRITPTRGLRQGDSISPYLFLLCAEGLSAMLSLDESGGIPRGISVGRKVVGWKGRLLSMAGQEILIKREKERKLAWIAWEKMCTPKVEGGMGFKDLKAFNLALLAKQGWRLTQNTKSLAYKVLKAKYFPESNFLEVQIGKKSSYTWRSLMAAKEVLWRGLRWNIGNGRRARIWADRWIPIPNSFKEDRKELDLERLACTAWCIWKNRNAAKFEGKTKQAKVIVAEANALVEEFKEQVNAPRQNAPPRTGGWTPPCEGWYKVNVYGTMFKETGCCGIGIVIRNERGLIIGAMSKKMDISLEALEVEAKAFEEGILLVGDLGLKDIVLEGDAKVVIDTLAGSSSPLSSIQMIIEGFQRWKFKVHAWEVNYVCRTDNIAAHLMARNAKFVNDSVVWVEDAPPIIECQLLKDVTGLDFCPSSLKLSDSLHIKKKKRSKGI</sequence>
<evidence type="ECO:0008006" key="6">
    <source>
        <dbReference type="Google" id="ProtNLM"/>
    </source>
</evidence>
<dbReference type="InterPro" id="IPR052343">
    <property type="entry name" value="Retrotransposon-Effector_Assoc"/>
</dbReference>
<dbReference type="InterPro" id="IPR002156">
    <property type="entry name" value="RNaseH_domain"/>
</dbReference>
<feature type="domain" description="RNase H type-1" evidence="3">
    <location>
        <begin position="635"/>
        <end position="755"/>
    </location>
</feature>
<feature type="coiled-coil region" evidence="1">
    <location>
        <begin position="105"/>
        <end position="132"/>
    </location>
</feature>
<evidence type="ECO:0000259" key="2">
    <source>
        <dbReference type="Pfam" id="PF00078"/>
    </source>
</evidence>
<dbReference type="InterPro" id="IPR036397">
    <property type="entry name" value="RNaseH_sf"/>
</dbReference>
<dbReference type="PANTHER" id="PTHR46890:SF48">
    <property type="entry name" value="RNA-DIRECTED DNA POLYMERASE"/>
    <property type="match status" value="1"/>
</dbReference>
<protein>
    <recommendedName>
        <fullName evidence="6">Reverse transcriptase domain-containing protein</fullName>
    </recommendedName>
</protein>
<evidence type="ECO:0000256" key="1">
    <source>
        <dbReference type="SAM" id="Coils"/>
    </source>
</evidence>
<evidence type="ECO:0000313" key="4">
    <source>
        <dbReference type="EMBL" id="KAL0001855.1"/>
    </source>
</evidence>
<dbReference type="SUPFAM" id="SSF53098">
    <property type="entry name" value="Ribonuclease H-like"/>
    <property type="match status" value="1"/>
</dbReference>
<dbReference type="PANTHER" id="PTHR46890">
    <property type="entry name" value="NON-LTR RETROLELEMENT REVERSE TRANSCRIPTASE-LIKE PROTEIN-RELATED"/>
    <property type="match status" value="1"/>
</dbReference>
<organism evidence="4 5">
    <name type="scientific">Lithocarpus litseifolius</name>
    <dbReference type="NCBI Taxonomy" id="425828"/>
    <lineage>
        <taxon>Eukaryota</taxon>
        <taxon>Viridiplantae</taxon>
        <taxon>Streptophyta</taxon>
        <taxon>Embryophyta</taxon>
        <taxon>Tracheophyta</taxon>
        <taxon>Spermatophyta</taxon>
        <taxon>Magnoliopsida</taxon>
        <taxon>eudicotyledons</taxon>
        <taxon>Gunneridae</taxon>
        <taxon>Pentapetalae</taxon>
        <taxon>rosids</taxon>
        <taxon>fabids</taxon>
        <taxon>Fagales</taxon>
        <taxon>Fagaceae</taxon>
        <taxon>Lithocarpus</taxon>
    </lineage>
</organism>
<dbReference type="CDD" id="cd06222">
    <property type="entry name" value="RNase_H_like"/>
    <property type="match status" value="1"/>
</dbReference>
<dbReference type="GO" id="GO:0004523">
    <property type="term" value="F:RNA-DNA hybrid ribonuclease activity"/>
    <property type="evidence" value="ECO:0007669"/>
    <property type="project" value="InterPro"/>
</dbReference>
<evidence type="ECO:0000259" key="3">
    <source>
        <dbReference type="Pfam" id="PF13456"/>
    </source>
</evidence>
<feature type="domain" description="Reverse transcriptase" evidence="2">
    <location>
        <begin position="268"/>
        <end position="404"/>
    </location>
</feature>
<keyword evidence="1" id="KW-0175">Coiled coil</keyword>
<dbReference type="InterPro" id="IPR000477">
    <property type="entry name" value="RT_dom"/>
</dbReference>
<dbReference type="AlphaFoldDB" id="A0AAW2CYC7"/>